<protein>
    <submittedName>
        <fullName evidence="1">Uncharacterized protein</fullName>
    </submittedName>
</protein>
<dbReference type="SMART" id="SM00135">
    <property type="entry name" value="LY"/>
    <property type="match status" value="3"/>
</dbReference>
<dbReference type="SUPFAM" id="SSF63825">
    <property type="entry name" value="YWTD domain"/>
    <property type="match status" value="1"/>
</dbReference>
<evidence type="ECO:0000313" key="1">
    <source>
        <dbReference type="EMBL" id="KAK2149434.1"/>
    </source>
</evidence>
<organism evidence="1 2">
    <name type="scientific">Ridgeia piscesae</name>
    <name type="common">Tubeworm</name>
    <dbReference type="NCBI Taxonomy" id="27915"/>
    <lineage>
        <taxon>Eukaryota</taxon>
        <taxon>Metazoa</taxon>
        <taxon>Spiralia</taxon>
        <taxon>Lophotrochozoa</taxon>
        <taxon>Annelida</taxon>
        <taxon>Polychaeta</taxon>
        <taxon>Sedentaria</taxon>
        <taxon>Canalipalpata</taxon>
        <taxon>Sabellida</taxon>
        <taxon>Siboglinidae</taxon>
        <taxon>Ridgeia</taxon>
    </lineage>
</organism>
<dbReference type="Gene3D" id="2.120.10.30">
    <property type="entry name" value="TolB, C-terminal domain"/>
    <property type="match status" value="1"/>
</dbReference>
<gene>
    <name evidence="1" type="ORF">NP493_2991g00002</name>
</gene>
<dbReference type="InterPro" id="IPR011042">
    <property type="entry name" value="6-blade_b-propeller_TolB-like"/>
</dbReference>
<sequence>MKMYLTEWTMLKRTMLNETEGENITPRYASGDKYHYSHGIAIDVLSRLLYYTGRLYDQYAEERFFTGFIAAMTLDGQHHFLLVTMRNGEPRDVVVDSTKGLMYWRLGTNIETAAMDGTQRRVLVTEVGDSYGLSIYLKGQRLYWCNTNTIESASLDGSDRRVLLNTTDAPFFTTVLGEDLYFTDRRHVWKINLSASAPTIQQVGPAFVSLINGLAGFSSQEELHATGTTNTCSNDNGGCEHVCFTTPKGPRCGCAEGFILRETSSQCSMAMDWWERKAVELQRAVDRNDMKDFYNILKEVLGSKTKGPVHLKSAGGMGTFSDSKRAVARWSEHFQKLLNVPGDIDHEALDNIPQHNTKTSQFQPWLRWLEQSPA</sequence>
<dbReference type="InterPro" id="IPR050778">
    <property type="entry name" value="Cueball_EGF_LRP_Nidogen"/>
</dbReference>
<name>A0AAD9JAC1_RIDPI</name>
<dbReference type="PANTHER" id="PTHR46513:SF13">
    <property type="entry name" value="EGF-LIKE DOMAIN-CONTAINING PROTEIN"/>
    <property type="match status" value="1"/>
</dbReference>
<evidence type="ECO:0000313" key="2">
    <source>
        <dbReference type="Proteomes" id="UP001209878"/>
    </source>
</evidence>
<dbReference type="AlphaFoldDB" id="A0AAD9JAC1"/>
<dbReference type="Pfam" id="PF14670">
    <property type="entry name" value="FXa_inhibition"/>
    <property type="match status" value="1"/>
</dbReference>
<comment type="caution">
    <text evidence="1">The sequence shown here is derived from an EMBL/GenBank/DDBJ whole genome shotgun (WGS) entry which is preliminary data.</text>
</comment>
<dbReference type="EMBL" id="JAODUO010002976">
    <property type="protein sequence ID" value="KAK2149434.1"/>
    <property type="molecule type" value="Genomic_DNA"/>
</dbReference>
<proteinExistence type="predicted"/>
<keyword evidence="2" id="KW-1185">Reference proteome</keyword>
<reference evidence="1" key="1">
    <citation type="journal article" date="2023" name="Mol. Biol. Evol.">
        <title>Third-Generation Sequencing Reveals the Adaptive Role of the Epigenome in Three Deep-Sea Polychaetes.</title>
        <authorList>
            <person name="Perez M."/>
            <person name="Aroh O."/>
            <person name="Sun Y."/>
            <person name="Lan Y."/>
            <person name="Juniper S.K."/>
            <person name="Young C.R."/>
            <person name="Angers B."/>
            <person name="Qian P.Y."/>
        </authorList>
    </citation>
    <scope>NUCLEOTIDE SEQUENCE</scope>
    <source>
        <strain evidence="1">R07B-5</strain>
    </source>
</reference>
<accession>A0AAD9JAC1</accession>
<dbReference type="GO" id="GO:0042813">
    <property type="term" value="F:Wnt receptor activity"/>
    <property type="evidence" value="ECO:0007669"/>
    <property type="project" value="TreeGrafter"/>
</dbReference>
<dbReference type="GO" id="GO:0060070">
    <property type="term" value="P:canonical Wnt signaling pathway"/>
    <property type="evidence" value="ECO:0007669"/>
    <property type="project" value="TreeGrafter"/>
</dbReference>
<dbReference type="GO" id="GO:0017147">
    <property type="term" value="F:Wnt-protein binding"/>
    <property type="evidence" value="ECO:0007669"/>
    <property type="project" value="TreeGrafter"/>
</dbReference>
<dbReference type="PANTHER" id="PTHR46513">
    <property type="entry name" value="VITELLOGENIN RECEPTOR-LIKE PROTEIN-RELATED-RELATED"/>
    <property type="match status" value="1"/>
</dbReference>
<dbReference type="GO" id="GO:0005886">
    <property type="term" value="C:plasma membrane"/>
    <property type="evidence" value="ECO:0007669"/>
    <property type="project" value="TreeGrafter"/>
</dbReference>
<dbReference type="InterPro" id="IPR000033">
    <property type="entry name" value="LDLR_classB_rpt"/>
</dbReference>
<dbReference type="SUPFAM" id="SSF57196">
    <property type="entry name" value="EGF/Laminin"/>
    <property type="match status" value="1"/>
</dbReference>
<dbReference type="Proteomes" id="UP001209878">
    <property type="component" value="Unassembled WGS sequence"/>
</dbReference>